<organism evidence="1 2">
    <name type="scientific">Candidatus Nitrospira nitrosa</name>
    <dbReference type="NCBI Taxonomy" id="1742972"/>
    <lineage>
        <taxon>Bacteria</taxon>
        <taxon>Pseudomonadati</taxon>
        <taxon>Nitrospirota</taxon>
        <taxon>Nitrospiria</taxon>
        <taxon>Nitrospirales</taxon>
        <taxon>Nitrospiraceae</taxon>
        <taxon>Nitrospira</taxon>
    </lineage>
</organism>
<evidence type="ECO:0000313" key="2">
    <source>
        <dbReference type="Proteomes" id="UP000199032"/>
    </source>
</evidence>
<name>A0A0S4LLJ0_9BACT</name>
<proteinExistence type="predicted"/>
<reference evidence="1 2" key="1">
    <citation type="submission" date="2015-10" db="EMBL/GenBank/DDBJ databases">
        <authorList>
            <person name="Gilbert D.G."/>
        </authorList>
    </citation>
    <scope>NUCLEOTIDE SEQUENCE [LARGE SCALE GENOMIC DNA]</scope>
    <source>
        <strain evidence="1">COMA1</strain>
    </source>
</reference>
<keyword evidence="2" id="KW-1185">Reference proteome</keyword>
<protein>
    <submittedName>
        <fullName evidence="1">Uncharacterized protein</fullName>
    </submittedName>
</protein>
<dbReference type="EMBL" id="CZQA01000011">
    <property type="protein sequence ID" value="CUS38455.1"/>
    <property type="molecule type" value="Genomic_DNA"/>
</dbReference>
<accession>A0A0S4LLJ0</accession>
<evidence type="ECO:0000313" key="1">
    <source>
        <dbReference type="EMBL" id="CUS38455.1"/>
    </source>
</evidence>
<dbReference type="RefSeq" id="WP_090750791.1">
    <property type="nucleotide sequence ID" value="NZ_CZQA01000011.1"/>
</dbReference>
<gene>
    <name evidence="1" type="ORF">COMA1_50110</name>
</gene>
<sequence length="165" mass="18174">MRYVLQLLIGILVWGNIGVVNALDSGSRESLRGMFGLGLVIEEVSPDASADGLSQEAIRTTVEQALRSKGIRLLTERTRSGSSPYLYINVNTLKEELGLYAYTVTVDLKQLVGLLSMKNKKTWGTTWSASVIGMVRQENVNQIITDAVEPLAKDFIDDFIAVNPR</sequence>
<dbReference type="Proteomes" id="UP000199032">
    <property type="component" value="Unassembled WGS sequence"/>
</dbReference>
<dbReference type="AlphaFoldDB" id="A0A0S4LLJ0"/>